<dbReference type="GO" id="GO:0015871">
    <property type="term" value="P:choline transport"/>
    <property type="evidence" value="ECO:0007669"/>
    <property type="project" value="InterPro"/>
</dbReference>
<dbReference type="EMBL" id="SRMF01000001">
    <property type="protein sequence ID" value="TGG95456.1"/>
    <property type="molecule type" value="Genomic_DNA"/>
</dbReference>
<dbReference type="OrthoDB" id="9787902at2"/>
<proteinExistence type="predicted"/>
<evidence type="ECO:0000313" key="4">
    <source>
        <dbReference type="Proteomes" id="UP000297475"/>
    </source>
</evidence>
<evidence type="ECO:0000256" key="1">
    <source>
        <dbReference type="SAM" id="SignalP"/>
    </source>
</evidence>
<dbReference type="AlphaFoldDB" id="A0A4Z0WI69"/>
<dbReference type="GO" id="GO:0033265">
    <property type="term" value="F:choline binding"/>
    <property type="evidence" value="ECO:0007669"/>
    <property type="project" value="InterPro"/>
</dbReference>
<dbReference type="NCBIfam" id="TIGR03414">
    <property type="entry name" value="ABC_choline_bnd"/>
    <property type="match status" value="1"/>
</dbReference>
<dbReference type="CDD" id="cd13640">
    <property type="entry name" value="PBP2_ChoX"/>
    <property type="match status" value="1"/>
</dbReference>
<keyword evidence="4" id="KW-1185">Reference proteome</keyword>
<feature type="signal peptide" evidence="1">
    <location>
        <begin position="1"/>
        <end position="25"/>
    </location>
</feature>
<protein>
    <submittedName>
        <fullName evidence="3">Choline ABC transporter substrate-binding protein</fullName>
    </submittedName>
</protein>
<gene>
    <name evidence="3" type="ORF">E4656_03255</name>
</gene>
<dbReference type="SUPFAM" id="SSF53850">
    <property type="entry name" value="Periplasmic binding protein-like II"/>
    <property type="match status" value="1"/>
</dbReference>
<dbReference type="Pfam" id="PF04069">
    <property type="entry name" value="OpuAC"/>
    <property type="match status" value="1"/>
</dbReference>
<dbReference type="Gene3D" id="3.40.190.100">
    <property type="entry name" value="Glycine betaine-binding periplasmic protein, domain 2"/>
    <property type="match status" value="1"/>
</dbReference>
<reference evidence="3 4" key="1">
    <citation type="submission" date="2019-04" db="EMBL/GenBank/DDBJ databases">
        <title>Natronospirillum operosus gen. nov., sp. nov., a haloalkaliphilic satellite isolated from decaying biomass of laboratory culture of cyanobacterium Geitlerinema sp. and proposal of Natronospirillaceae fam. nov. and Saccharospirillaceae fam. nov.</title>
        <authorList>
            <person name="Kevbrin V."/>
            <person name="Boltyanskaya Y."/>
            <person name="Koziaeva V."/>
            <person name="Grouzdev D.S."/>
            <person name="Park M."/>
            <person name="Cho J."/>
        </authorList>
    </citation>
    <scope>NUCLEOTIDE SEQUENCE [LARGE SCALE GENOMIC DNA]</scope>
    <source>
        <strain evidence="3 4">G-116</strain>
    </source>
</reference>
<feature type="chain" id="PRO_5021314481" evidence="1">
    <location>
        <begin position="26"/>
        <end position="314"/>
    </location>
</feature>
<evidence type="ECO:0000259" key="2">
    <source>
        <dbReference type="Pfam" id="PF04069"/>
    </source>
</evidence>
<dbReference type="Proteomes" id="UP000297475">
    <property type="component" value="Unassembled WGS sequence"/>
</dbReference>
<comment type="caution">
    <text evidence="3">The sequence shown here is derived from an EMBL/GenBank/DDBJ whole genome shotgun (WGS) entry which is preliminary data.</text>
</comment>
<dbReference type="Gene3D" id="3.40.190.10">
    <property type="entry name" value="Periplasmic binding protein-like II"/>
    <property type="match status" value="1"/>
</dbReference>
<accession>A0A4Z0WI69</accession>
<dbReference type="GO" id="GO:0022857">
    <property type="term" value="F:transmembrane transporter activity"/>
    <property type="evidence" value="ECO:0007669"/>
    <property type="project" value="InterPro"/>
</dbReference>
<dbReference type="GO" id="GO:0043190">
    <property type="term" value="C:ATP-binding cassette (ABC) transporter complex"/>
    <property type="evidence" value="ECO:0007669"/>
    <property type="project" value="InterPro"/>
</dbReference>
<feature type="domain" description="ABC-type glycine betaine transport system substrate-binding" evidence="2">
    <location>
        <begin position="32"/>
        <end position="283"/>
    </location>
</feature>
<name>A0A4Z0WI69_9GAMM</name>
<dbReference type="GO" id="GO:0042597">
    <property type="term" value="C:periplasmic space"/>
    <property type="evidence" value="ECO:0007669"/>
    <property type="project" value="InterPro"/>
</dbReference>
<evidence type="ECO:0000313" key="3">
    <source>
        <dbReference type="EMBL" id="TGG95456.1"/>
    </source>
</evidence>
<organism evidence="3 4">
    <name type="scientific">Natronospirillum operosum</name>
    <dbReference type="NCBI Taxonomy" id="2759953"/>
    <lineage>
        <taxon>Bacteria</taxon>
        <taxon>Pseudomonadati</taxon>
        <taxon>Pseudomonadota</taxon>
        <taxon>Gammaproteobacteria</taxon>
        <taxon>Oceanospirillales</taxon>
        <taxon>Natronospirillaceae</taxon>
        <taxon>Natronospirillum</taxon>
    </lineage>
</organism>
<dbReference type="InterPro" id="IPR007210">
    <property type="entry name" value="ABC_Gly_betaine_transp_sub-bd"/>
</dbReference>
<sequence length="314" mass="34220">MRLLQPKTAGALLVACVPLGLTAQATESTCQTVRFSDPGWTDIGVTNAVAGQLLEGLGYSTHVSLLSVPIGFQSLSSNEIDVFLGNWMPAQQSFADEYADGYERLRANLEGAKFTLAVPEHVREAGVESFADLADHADEFNHRIYGIEPGAPANELIQSMIDAGDFGLEGWELIDSSEQGMLSQVNRAVRRDEFIVFLGWEPHPMNLRFELSYLSGGDDYFGPDYGGATVYTLTRNGYADECPNVTQLLNNLEFTLDMESQLMGDILNEGLEADEAAHQWLANNPDALTDWLDGVTTVDGEDGLPAVQAYLADD</sequence>
<keyword evidence="1" id="KW-0732">Signal</keyword>
<dbReference type="InterPro" id="IPR017783">
    <property type="entry name" value="ABC_choline_sub-bd"/>
</dbReference>
<dbReference type="RefSeq" id="WP_135481141.1">
    <property type="nucleotide sequence ID" value="NZ_SRMF01000001.1"/>
</dbReference>